<name>A0ABX1JM42_9PSEU</name>
<comment type="caution">
    <text evidence="2">The sequence shown here is derived from an EMBL/GenBank/DDBJ whole genome shotgun (WGS) entry which is preliminary data.</text>
</comment>
<keyword evidence="3" id="KW-1185">Reference proteome</keyword>
<reference evidence="2 3" key="1">
    <citation type="submission" date="2020-04" db="EMBL/GenBank/DDBJ databases">
        <title>Novel species.</title>
        <authorList>
            <person name="Teo W.F.A."/>
            <person name="Lipun K."/>
            <person name="Srisuk N."/>
            <person name="Duangmal K."/>
        </authorList>
    </citation>
    <scope>NUCLEOTIDE SEQUENCE [LARGE SCALE GENOMIC DNA]</scope>
    <source>
        <strain evidence="2 3">K13G38</strain>
    </source>
</reference>
<dbReference type="RefSeq" id="WP_168524013.1">
    <property type="nucleotide sequence ID" value="NZ_JAAXLS010000092.1"/>
</dbReference>
<dbReference type="SUPFAM" id="SSF82607">
    <property type="entry name" value="YbaB-like"/>
    <property type="match status" value="1"/>
</dbReference>
<evidence type="ECO:0000313" key="3">
    <source>
        <dbReference type="Proteomes" id="UP000715441"/>
    </source>
</evidence>
<dbReference type="Gene3D" id="3.30.1310.10">
    <property type="entry name" value="Nucleoid-associated protein YbaB-like domain"/>
    <property type="match status" value="1"/>
</dbReference>
<dbReference type="Proteomes" id="UP000715441">
    <property type="component" value="Unassembled WGS sequence"/>
</dbReference>
<evidence type="ECO:0000313" key="2">
    <source>
        <dbReference type="EMBL" id="NKQ59332.1"/>
    </source>
</evidence>
<organism evidence="2 3">
    <name type="scientific">Amycolatopsis acididurans</name>
    <dbReference type="NCBI Taxonomy" id="2724524"/>
    <lineage>
        <taxon>Bacteria</taxon>
        <taxon>Bacillati</taxon>
        <taxon>Actinomycetota</taxon>
        <taxon>Actinomycetes</taxon>
        <taxon>Pseudonocardiales</taxon>
        <taxon>Pseudonocardiaceae</taxon>
        <taxon>Amycolatopsis</taxon>
    </lineage>
</organism>
<gene>
    <name evidence="2" type="ORF">HFP15_41500</name>
</gene>
<accession>A0ABX1JM42</accession>
<sequence>MTEHRTQVEELLADYRRSRDHLASVQRELASITASASDQDGLITATVGPRGTLTGLVIDDAAYRRYRPKELAEQIVRVTGTATMRALSAAGEKLAPALPGGTDPQALLLGTGDLDATEIAPPKPKSRPRPPADEESFEDQNWVNR</sequence>
<proteinExistence type="predicted"/>
<protein>
    <submittedName>
        <fullName evidence="2">YbaB/EbfC family nucleoid-associated protein</fullName>
    </submittedName>
</protein>
<dbReference type="InterPro" id="IPR004401">
    <property type="entry name" value="YbaB/EbfC"/>
</dbReference>
<dbReference type="InterPro" id="IPR036894">
    <property type="entry name" value="YbaB-like_sf"/>
</dbReference>
<feature type="region of interest" description="Disordered" evidence="1">
    <location>
        <begin position="95"/>
        <end position="145"/>
    </location>
</feature>
<evidence type="ECO:0000256" key="1">
    <source>
        <dbReference type="SAM" id="MobiDB-lite"/>
    </source>
</evidence>
<dbReference type="EMBL" id="JAAXLS010000092">
    <property type="protein sequence ID" value="NKQ59332.1"/>
    <property type="molecule type" value="Genomic_DNA"/>
</dbReference>
<dbReference type="Pfam" id="PF02575">
    <property type="entry name" value="YbaB_DNA_bd"/>
    <property type="match status" value="1"/>
</dbReference>